<evidence type="ECO:0000313" key="2">
    <source>
        <dbReference type="Proteomes" id="UP000604117"/>
    </source>
</evidence>
<evidence type="ECO:0000313" key="1">
    <source>
        <dbReference type="EMBL" id="GIF77445.1"/>
    </source>
</evidence>
<accession>A0ABQ4D1M7</accession>
<dbReference type="Proteomes" id="UP000604117">
    <property type="component" value="Unassembled WGS sequence"/>
</dbReference>
<dbReference type="Gene3D" id="3.30.1870.10">
    <property type="entry name" value="EreA-like, domain 2"/>
    <property type="match status" value="1"/>
</dbReference>
<dbReference type="InterPro" id="IPR052036">
    <property type="entry name" value="Hydrolase/PRTase-associated"/>
</dbReference>
<reference evidence="1 2" key="1">
    <citation type="submission" date="2021-01" db="EMBL/GenBank/DDBJ databases">
        <title>Whole genome shotgun sequence of Asanoa siamensis NBRC 107932.</title>
        <authorList>
            <person name="Komaki H."/>
            <person name="Tamura T."/>
        </authorList>
    </citation>
    <scope>NUCLEOTIDE SEQUENCE [LARGE SCALE GENOMIC DNA]</scope>
    <source>
        <strain evidence="1 2">NBRC 107932</strain>
    </source>
</reference>
<dbReference type="Pfam" id="PF05139">
    <property type="entry name" value="Erythro_esteras"/>
    <property type="match status" value="1"/>
</dbReference>
<dbReference type="Gene3D" id="3.40.1660.10">
    <property type="entry name" value="EreA-like (biosynthetic domain)"/>
    <property type="match status" value="1"/>
</dbReference>
<dbReference type="PANTHER" id="PTHR31299:SF0">
    <property type="entry name" value="ESTERASE, PUTATIVE (AFU_ORTHOLOGUE AFUA_1G05850)-RELATED"/>
    <property type="match status" value="1"/>
</dbReference>
<protein>
    <recommendedName>
        <fullName evidence="3">Erythromycin esterase</fullName>
    </recommendedName>
</protein>
<dbReference type="InterPro" id="IPR007815">
    <property type="entry name" value="Emycin_Estase"/>
</dbReference>
<sequence>MESGSGRDLARLGALTRGATVVGLGETAHGIAELTDQKSRAVRYLVAERGFRTLAWEDDWTLGVQINDYIHGRRGDRDALVGQMSREARTEQVASLLSWLREYNRTHREKVTFVGAEYFATRPLAYHAVRDYVARRAPQHLPAVNAYLEQICPPDDNMGEYLDFYRNVDDQTPYLRAANALFDLVDNLDHRPADRDYALVLHHARQIRSFYTAFSIPEDEVLAYRDARAAENLRWWQQYSSDRVIYWAAAAHTTTAPEVTINIGPNPAARFAPVGSYLDRWYTHRYITIGYTFDQGTMFVPPAQQATLPPALPNWFEAPLAQVSHDSFYLDLTRPTPRPARDWLTQPTVTRGLPEAGTTSTITGGTPQHWYDALHHTQNVTASTPLTNR</sequence>
<dbReference type="EMBL" id="BONE01000090">
    <property type="protein sequence ID" value="GIF77445.1"/>
    <property type="molecule type" value="Genomic_DNA"/>
</dbReference>
<keyword evidence="2" id="KW-1185">Reference proteome</keyword>
<dbReference type="CDD" id="cd14728">
    <property type="entry name" value="Ere-like"/>
    <property type="match status" value="1"/>
</dbReference>
<name>A0ABQ4D1M7_9ACTN</name>
<organism evidence="1 2">
    <name type="scientific">Asanoa siamensis</name>
    <dbReference type="NCBI Taxonomy" id="926357"/>
    <lineage>
        <taxon>Bacteria</taxon>
        <taxon>Bacillati</taxon>
        <taxon>Actinomycetota</taxon>
        <taxon>Actinomycetes</taxon>
        <taxon>Micromonosporales</taxon>
        <taxon>Micromonosporaceae</taxon>
        <taxon>Asanoa</taxon>
    </lineage>
</organism>
<dbReference type="SUPFAM" id="SSF159501">
    <property type="entry name" value="EreA/ChaN-like"/>
    <property type="match status" value="1"/>
</dbReference>
<dbReference type="Gene3D" id="1.20.1440.30">
    <property type="entry name" value="Biosynthetic Protein domain"/>
    <property type="match status" value="1"/>
</dbReference>
<evidence type="ECO:0008006" key="3">
    <source>
        <dbReference type="Google" id="ProtNLM"/>
    </source>
</evidence>
<gene>
    <name evidence="1" type="ORF">Asi02nite_69630</name>
</gene>
<comment type="caution">
    <text evidence="1">The sequence shown here is derived from an EMBL/GenBank/DDBJ whole genome shotgun (WGS) entry which is preliminary data.</text>
</comment>
<proteinExistence type="predicted"/>
<dbReference type="PANTHER" id="PTHR31299">
    <property type="entry name" value="ESTERASE, PUTATIVE (AFU_ORTHOLOGUE AFUA_1G05850)-RELATED"/>
    <property type="match status" value="1"/>
</dbReference>